<evidence type="ECO:0000256" key="5">
    <source>
        <dbReference type="ARBA" id="ARBA00023136"/>
    </source>
</evidence>
<dbReference type="InterPro" id="IPR004345">
    <property type="entry name" value="TB2_DP1_HVA22"/>
</dbReference>
<comment type="subcellular location">
    <subcellularLocation>
        <location evidence="1 6">Membrane</location>
        <topology evidence="1 6">Multi-pass membrane protein</topology>
    </subcellularLocation>
</comment>
<evidence type="ECO:0000256" key="1">
    <source>
        <dbReference type="ARBA" id="ARBA00004141"/>
    </source>
</evidence>
<keyword evidence="5 6" id="KW-0472">Membrane</keyword>
<sequence>MAGIYNDAMKQLEEWLQQKNKVTELLDKVEKTTGVKKLYIVQGFLGFLSIYMILGHFAEFICNGVGFVYPAYASIAALESANKDDDTKWLTYWVVFAFFSVLEFFSDTLFSWFPFYWLAKVRRGALQTFARLKGTALLSRIPQNRLLVQHCNKLFTF</sequence>
<keyword evidence="7" id="KW-0175">Coiled coil</keyword>
<keyword evidence="9" id="KW-1185">Reference proteome</keyword>
<keyword evidence="3 6" id="KW-0812">Transmembrane</keyword>
<dbReference type="GO" id="GO:0016020">
    <property type="term" value="C:membrane"/>
    <property type="evidence" value="ECO:0007669"/>
    <property type="project" value="UniProtKB-SubCell"/>
</dbReference>
<name>A0A443SPY1_9ACAR</name>
<comment type="caution">
    <text evidence="8">The sequence shown here is derived from an EMBL/GenBank/DDBJ whole genome shotgun (WGS) entry which is preliminary data.</text>
</comment>
<dbReference type="Pfam" id="PF03134">
    <property type="entry name" value="TB2_DP1_HVA22"/>
    <property type="match status" value="1"/>
</dbReference>
<dbReference type="EMBL" id="NCKV01000861">
    <property type="protein sequence ID" value="RWS29553.1"/>
    <property type="molecule type" value="Genomic_DNA"/>
</dbReference>
<keyword evidence="4 6" id="KW-1133">Transmembrane helix</keyword>
<evidence type="ECO:0000256" key="2">
    <source>
        <dbReference type="ARBA" id="ARBA00008573"/>
    </source>
</evidence>
<evidence type="ECO:0000256" key="4">
    <source>
        <dbReference type="ARBA" id="ARBA00022989"/>
    </source>
</evidence>
<accession>A0A443SPY1</accession>
<feature type="coiled-coil region" evidence="7">
    <location>
        <begin position="5"/>
        <end position="32"/>
    </location>
</feature>
<evidence type="ECO:0000313" key="9">
    <source>
        <dbReference type="Proteomes" id="UP000288716"/>
    </source>
</evidence>
<dbReference type="Proteomes" id="UP000288716">
    <property type="component" value="Unassembled WGS sequence"/>
</dbReference>
<protein>
    <recommendedName>
        <fullName evidence="6">Receptor expression-enhancing protein</fullName>
    </recommendedName>
</protein>
<evidence type="ECO:0000256" key="3">
    <source>
        <dbReference type="ARBA" id="ARBA00022692"/>
    </source>
</evidence>
<dbReference type="OrthoDB" id="10009287at2759"/>
<gene>
    <name evidence="8" type="ORF">B4U80_05406</name>
</gene>
<reference evidence="8 9" key="1">
    <citation type="journal article" date="2018" name="Gigascience">
        <title>Genomes of trombidid mites reveal novel predicted allergens and laterally-transferred genes associated with secondary metabolism.</title>
        <authorList>
            <person name="Dong X."/>
            <person name="Chaisiri K."/>
            <person name="Xia D."/>
            <person name="Armstrong S.D."/>
            <person name="Fang Y."/>
            <person name="Donnelly M.J."/>
            <person name="Kadowaki T."/>
            <person name="McGarry J.W."/>
            <person name="Darby A.C."/>
            <person name="Makepeace B.L."/>
        </authorList>
    </citation>
    <scope>NUCLEOTIDE SEQUENCE [LARGE SCALE GENOMIC DNA]</scope>
    <source>
        <strain evidence="8">UoL-UT</strain>
    </source>
</reference>
<dbReference type="AlphaFoldDB" id="A0A443SPY1"/>
<dbReference type="PANTHER" id="PTHR12300">
    <property type="entry name" value="HVA22-LIKE PROTEINS"/>
    <property type="match status" value="1"/>
</dbReference>
<dbReference type="VEuPathDB" id="VectorBase:LDEU002488"/>
<comment type="similarity">
    <text evidence="2 6">Belongs to the DP1 family.</text>
</comment>
<feature type="transmembrane region" description="Helical" evidence="6">
    <location>
        <begin position="38"/>
        <end position="58"/>
    </location>
</feature>
<feature type="transmembrane region" description="Helical" evidence="6">
    <location>
        <begin position="90"/>
        <end position="113"/>
    </location>
</feature>
<evidence type="ECO:0000256" key="7">
    <source>
        <dbReference type="SAM" id="Coils"/>
    </source>
</evidence>
<keyword evidence="8" id="KW-0675">Receptor</keyword>
<organism evidence="8 9">
    <name type="scientific">Leptotrombidium deliense</name>
    <dbReference type="NCBI Taxonomy" id="299467"/>
    <lineage>
        <taxon>Eukaryota</taxon>
        <taxon>Metazoa</taxon>
        <taxon>Ecdysozoa</taxon>
        <taxon>Arthropoda</taxon>
        <taxon>Chelicerata</taxon>
        <taxon>Arachnida</taxon>
        <taxon>Acari</taxon>
        <taxon>Acariformes</taxon>
        <taxon>Trombidiformes</taxon>
        <taxon>Prostigmata</taxon>
        <taxon>Anystina</taxon>
        <taxon>Parasitengona</taxon>
        <taxon>Trombiculoidea</taxon>
        <taxon>Trombiculidae</taxon>
        <taxon>Leptotrombidium</taxon>
    </lineage>
</organism>
<dbReference type="STRING" id="299467.A0A443SPY1"/>
<evidence type="ECO:0000313" key="8">
    <source>
        <dbReference type="EMBL" id="RWS29553.1"/>
    </source>
</evidence>
<dbReference type="PANTHER" id="PTHR12300:SF161">
    <property type="entry name" value="RECEPTOR EXPRESSION-ENHANCING PROTEIN"/>
    <property type="match status" value="1"/>
</dbReference>
<evidence type="ECO:0000256" key="6">
    <source>
        <dbReference type="RuleBase" id="RU362006"/>
    </source>
</evidence>
<proteinExistence type="inferred from homology"/>